<dbReference type="InterPro" id="IPR015943">
    <property type="entry name" value="WD40/YVTN_repeat-like_dom_sf"/>
</dbReference>
<dbReference type="EMBL" id="BAAAQQ010000003">
    <property type="protein sequence ID" value="GAA2119156.1"/>
    <property type="molecule type" value="Genomic_DNA"/>
</dbReference>
<protein>
    <recommendedName>
        <fullName evidence="4">Exo-alpha-sialidase</fullName>
    </recommendedName>
</protein>
<sequence length="379" mass="39616">MRDARDVDPPEVDLGLLTHDTAAYDVPETGPGKVSRPRNRLVVGGLLAAAAAVAAVLALAPGLGTLPEPPTPVTPSPSPALAVGTVPQEVRNLIADDRTHRIEVAGGLDGSVAVIWRELDGNPRYALVTRTADGTTTGQIIEAPFGLTAVPGGWVAMRSYRAYLLTPEGRLTDLPIQAVIEPRAGDIQVETGERPFLYRPSVGLLAPVAMEEEADATYLNAEGDLVTYNEDKHRISSAAGGGTSVPEDASYVFFAGNADVVVALVQGDQSDGLIFLMDIAISRDGGRSWEHTLPQTPKPVQATSAAVDAEGTVLVATSEDGVFRIPASGAGVSSAGIVLNHVAQAGTTLTYGWDDQKDRAYLHRGTAPTAWTVLSGSFL</sequence>
<comment type="caution">
    <text evidence="2">The sequence shown here is derived from an EMBL/GenBank/DDBJ whole genome shotgun (WGS) entry which is preliminary data.</text>
</comment>
<evidence type="ECO:0008006" key="4">
    <source>
        <dbReference type="Google" id="ProtNLM"/>
    </source>
</evidence>
<reference evidence="2 3" key="1">
    <citation type="journal article" date="2019" name="Int. J. Syst. Evol. Microbiol.">
        <title>The Global Catalogue of Microorganisms (GCM) 10K type strain sequencing project: providing services to taxonomists for standard genome sequencing and annotation.</title>
        <authorList>
            <consortium name="The Broad Institute Genomics Platform"/>
            <consortium name="The Broad Institute Genome Sequencing Center for Infectious Disease"/>
            <person name="Wu L."/>
            <person name="Ma J."/>
        </authorList>
    </citation>
    <scope>NUCLEOTIDE SEQUENCE [LARGE SCALE GENOMIC DNA]</scope>
    <source>
        <strain evidence="2 3">JCM 16021</strain>
    </source>
</reference>
<dbReference type="Gene3D" id="2.130.10.10">
    <property type="entry name" value="YVTN repeat-like/Quinoprotein amine dehydrogenase"/>
    <property type="match status" value="1"/>
</dbReference>
<organism evidence="2 3">
    <name type="scientific">Nocardioides bigeumensis</name>
    <dbReference type="NCBI Taxonomy" id="433657"/>
    <lineage>
        <taxon>Bacteria</taxon>
        <taxon>Bacillati</taxon>
        <taxon>Actinomycetota</taxon>
        <taxon>Actinomycetes</taxon>
        <taxon>Propionibacteriales</taxon>
        <taxon>Nocardioidaceae</taxon>
        <taxon>Nocardioides</taxon>
    </lineage>
</organism>
<proteinExistence type="predicted"/>
<keyword evidence="1" id="KW-0812">Transmembrane</keyword>
<accession>A0ABN2XZN4</accession>
<evidence type="ECO:0000313" key="3">
    <source>
        <dbReference type="Proteomes" id="UP001500575"/>
    </source>
</evidence>
<dbReference type="Proteomes" id="UP001500575">
    <property type="component" value="Unassembled WGS sequence"/>
</dbReference>
<dbReference type="InterPro" id="IPR036278">
    <property type="entry name" value="Sialidase_sf"/>
</dbReference>
<gene>
    <name evidence="2" type="ORF">GCM10009843_11640</name>
</gene>
<keyword evidence="1" id="KW-1133">Transmembrane helix</keyword>
<dbReference type="SUPFAM" id="SSF50939">
    <property type="entry name" value="Sialidases"/>
    <property type="match status" value="1"/>
</dbReference>
<keyword evidence="1" id="KW-0472">Membrane</keyword>
<feature type="transmembrane region" description="Helical" evidence="1">
    <location>
        <begin position="41"/>
        <end position="63"/>
    </location>
</feature>
<evidence type="ECO:0000256" key="1">
    <source>
        <dbReference type="SAM" id="Phobius"/>
    </source>
</evidence>
<dbReference type="RefSeq" id="WP_344302724.1">
    <property type="nucleotide sequence ID" value="NZ_BAAAQQ010000003.1"/>
</dbReference>
<name>A0ABN2XZN4_9ACTN</name>
<keyword evidence="3" id="KW-1185">Reference proteome</keyword>
<evidence type="ECO:0000313" key="2">
    <source>
        <dbReference type="EMBL" id="GAA2119156.1"/>
    </source>
</evidence>